<dbReference type="AlphaFoldDB" id="A0A840AKK1"/>
<organism evidence="1 2">
    <name type="scientific">Kaistia hirudinis</name>
    <dbReference type="NCBI Taxonomy" id="1293440"/>
    <lineage>
        <taxon>Bacteria</taxon>
        <taxon>Pseudomonadati</taxon>
        <taxon>Pseudomonadota</taxon>
        <taxon>Alphaproteobacteria</taxon>
        <taxon>Hyphomicrobiales</taxon>
        <taxon>Kaistiaceae</taxon>
        <taxon>Kaistia</taxon>
    </lineage>
</organism>
<evidence type="ECO:0000313" key="1">
    <source>
        <dbReference type="EMBL" id="MBB3929898.1"/>
    </source>
</evidence>
<dbReference type="EMBL" id="JACIDS010000001">
    <property type="protein sequence ID" value="MBB3929898.1"/>
    <property type="molecule type" value="Genomic_DNA"/>
</dbReference>
<reference evidence="1 2" key="1">
    <citation type="submission" date="2020-08" db="EMBL/GenBank/DDBJ databases">
        <title>Genomic Encyclopedia of Type Strains, Phase IV (KMG-IV): sequencing the most valuable type-strain genomes for metagenomic binning, comparative biology and taxonomic classification.</title>
        <authorList>
            <person name="Goeker M."/>
        </authorList>
    </citation>
    <scope>NUCLEOTIDE SEQUENCE [LARGE SCALE GENOMIC DNA]</scope>
    <source>
        <strain evidence="1 2">DSM 25966</strain>
    </source>
</reference>
<dbReference type="Proteomes" id="UP000553963">
    <property type="component" value="Unassembled WGS sequence"/>
</dbReference>
<dbReference type="SUPFAM" id="SSF53335">
    <property type="entry name" value="S-adenosyl-L-methionine-dependent methyltransferases"/>
    <property type="match status" value="1"/>
</dbReference>
<keyword evidence="2" id="KW-1185">Reference proteome</keyword>
<sequence>MQQYRLMAAPIPFTDVEFSSYSQNGEDGILLYLFSVIGSGGKRAVEIGAGDGVECNSANLVINHGWNALLIDGDPTNIAKGRAHYARRTGAWRLRRLPPTLVQAWISAENINQLIEDHGFSGEVDLLSIDIDGMDYWILQALTCVSARVLVVEFNNRWSADQTVTVPYSKTFVGDGVLGEDAGYFGASLSAFAKLGRDRGYRLIGVNGPATNAFFLREGVGEDRFPAVTVESCLATDYARHQVRTKGAALAGREVVLV</sequence>
<evidence type="ECO:0008006" key="3">
    <source>
        <dbReference type="Google" id="ProtNLM"/>
    </source>
</evidence>
<gene>
    <name evidence="1" type="ORF">GGR25_000917</name>
</gene>
<dbReference type="RefSeq" id="WP_183397510.1">
    <property type="nucleotide sequence ID" value="NZ_JACIDS010000001.1"/>
</dbReference>
<dbReference type="InterPro" id="IPR029063">
    <property type="entry name" value="SAM-dependent_MTases_sf"/>
</dbReference>
<accession>A0A840AKK1</accession>
<evidence type="ECO:0000313" key="2">
    <source>
        <dbReference type="Proteomes" id="UP000553963"/>
    </source>
</evidence>
<proteinExistence type="predicted"/>
<comment type="caution">
    <text evidence="1">The sequence shown here is derived from an EMBL/GenBank/DDBJ whole genome shotgun (WGS) entry which is preliminary data.</text>
</comment>
<protein>
    <recommendedName>
        <fullName evidence="3">Methyltransferase FkbM domain-containing protein</fullName>
    </recommendedName>
</protein>
<name>A0A840AKK1_9HYPH</name>